<protein>
    <submittedName>
        <fullName evidence="2">Uncharacterized protein</fullName>
    </submittedName>
</protein>
<evidence type="ECO:0000256" key="1">
    <source>
        <dbReference type="SAM" id="Phobius"/>
    </source>
</evidence>
<reference evidence="3" key="1">
    <citation type="submission" date="2017-01" db="EMBL/GenBank/DDBJ databases">
        <authorList>
            <person name="Varghese N."/>
            <person name="Submissions S."/>
        </authorList>
    </citation>
    <scope>NUCLEOTIDE SEQUENCE [LARGE SCALE GENOMIC DNA]</scope>
    <source>
        <strain evidence="3">UM1</strain>
    </source>
</reference>
<organism evidence="2 3">
    <name type="scientific">Solilutibacter tolerans</name>
    <dbReference type="NCBI Taxonomy" id="1604334"/>
    <lineage>
        <taxon>Bacteria</taxon>
        <taxon>Pseudomonadati</taxon>
        <taxon>Pseudomonadota</taxon>
        <taxon>Gammaproteobacteria</taxon>
        <taxon>Lysobacterales</taxon>
        <taxon>Lysobacteraceae</taxon>
        <taxon>Solilutibacter</taxon>
    </lineage>
</organism>
<proteinExistence type="predicted"/>
<gene>
    <name evidence="2" type="ORF">SAMN05421546_2025</name>
</gene>
<dbReference type="OrthoDB" id="5959585at2"/>
<keyword evidence="3" id="KW-1185">Reference proteome</keyword>
<dbReference type="EMBL" id="FTLW01000004">
    <property type="protein sequence ID" value="SIQ88041.1"/>
    <property type="molecule type" value="Genomic_DNA"/>
</dbReference>
<dbReference type="STRING" id="1604334.SAMN05421546_2025"/>
<keyword evidence="1" id="KW-1133">Transmembrane helix</keyword>
<dbReference type="RefSeq" id="WP_076587796.1">
    <property type="nucleotide sequence ID" value="NZ_FTLW01000004.1"/>
</dbReference>
<dbReference type="AlphaFoldDB" id="A0A1N6WD37"/>
<feature type="transmembrane region" description="Helical" evidence="1">
    <location>
        <begin position="69"/>
        <end position="96"/>
    </location>
</feature>
<sequence>MVLFFALLCLALAIAGATAFVIFWPLSLVHLRDRHPQIRASLGDAAFANPRALWWLLSMRYRDVRDAGFTGLATPAMISLSCIVFGLVMASLLWLWSVAFPEIGA</sequence>
<evidence type="ECO:0000313" key="2">
    <source>
        <dbReference type="EMBL" id="SIQ88041.1"/>
    </source>
</evidence>
<keyword evidence="1" id="KW-0472">Membrane</keyword>
<evidence type="ECO:0000313" key="3">
    <source>
        <dbReference type="Proteomes" id="UP000241788"/>
    </source>
</evidence>
<dbReference type="Proteomes" id="UP000241788">
    <property type="component" value="Unassembled WGS sequence"/>
</dbReference>
<accession>A0A1N6WD37</accession>
<keyword evidence="1" id="KW-0812">Transmembrane</keyword>
<name>A0A1N6WD37_9GAMM</name>